<sequence>MRKGREELSSRMPYEASTPDAAASIVNAQASQSRRAVPATTSDPAGAPSTTAQSLDFSARNWVEGGGGLALTRGPPLRYARDKCGVLGASGAGRGCAGQARGRDSRAGRAAGPDSPCRSAPALAFSSPRAPAMTGSLFKGNFWVSRRGKRPIAGLGNGGSEGSRGRLPRAPGQNPRGGTAAGPSLRLPQPAARPRVPGIRFPGSPSAARAPGHC</sequence>
<feature type="region of interest" description="Disordered" evidence="1">
    <location>
        <begin position="91"/>
        <end position="123"/>
    </location>
</feature>
<gene>
    <name evidence="2" type="ORF">J1605_004906</name>
</gene>
<protein>
    <submittedName>
        <fullName evidence="2">Uncharacterized protein</fullName>
    </submittedName>
</protein>
<dbReference type="EMBL" id="JAIQCJ010001416">
    <property type="protein sequence ID" value="KAJ8789669.1"/>
    <property type="molecule type" value="Genomic_DNA"/>
</dbReference>
<evidence type="ECO:0000313" key="3">
    <source>
        <dbReference type="Proteomes" id="UP001159641"/>
    </source>
</evidence>
<keyword evidence="3" id="KW-1185">Reference proteome</keyword>
<name>A0AB34HDE0_ESCRO</name>
<feature type="region of interest" description="Disordered" evidence="1">
    <location>
        <begin position="152"/>
        <end position="214"/>
    </location>
</feature>
<reference evidence="2 3" key="1">
    <citation type="submission" date="2022-11" db="EMBL/GenBank/DDBJ databases">
        <title>Whole genome sequence of Eschrichtius robustus ER-17-0199.</title>
        <authorList>
            <person name="Bruniche-Olsen A."/>
            <person name="Black A.N."/>
            <person name="Fields C.J."/>
            <person name="Walden K."/>
            <person name="Dewoody J.A."/>
        </authorList>
    </citation>
    <scope>NUCLEOTIDE SEQUENCE [LARGE SCALE GENOMIC DNA]</scope>
    <source>
        <strain evidence="2">ER-17-0199</strain>
        <tissue evidence="2">Blubber</tissue>
    </source>
</reference>
<organism evidence="2 3">
    <name type="scientific">Eschrichtius robustus</name>
    <name type="common">California gray whale</name>
    <name type="synonym">Eschrichtius gibbosus</name>
    <dbReference type="NCBI Taxonomy" id="9764"/>
    <lineage>
        <taxon>Eukaryota</taxon>
        <taxon>Metazoa</taxon>
        <taxon>Chordata</taxon>
        <taxon>Craniata</taxon>
        <taxon>Vertebrata</taxon>
        <taxon>Euteleostomi</taxon>
        <taxon>Mammalia</taxon>
        <taxon>Eutheria</taxon>
        <taxon>Laurasiatheria</taxon>
        <taxon>Artiodactyla</taxon>
        <taxon>Whippomorpha</taxon>
        <taxon>Cetacea</taxon>
        <taxon>Mysticeti</taxon>
        <taxon>Eschrichtiidae</taxon>
        <taxon>Eschrichtius</taxon>
    </lineage>
</organism>
<dbReference type="Proteomes" id="UP001159641">
    <property type="component" value="Unassembled WGS sequence"/>
</dbReference>
<comment type="caution">
    <text evidence="2">The sequence shown here is derived from an EMBL/GenBank/DDBJ whole genome shotgun (WGS) entry which is preliminary data.</text>
</comment>
<feature type="compositionally biased region" description="Polar residues" evidence="1">
    <location>
        <begin position="26"/>
        <end position="56"/>
    </location>
</feature>
<proteinExistence type="predicted"/>
<feature type="region of interest" description="Disordered" evidence="1">
    <location>
        <begin position="1"/>
        <end position="56"/>
    </location>
</feature>
<evidence type="ECO:0000313" key="2">
    <source>
        <dbReference type="EMBL" id="KAJ8789669.1"/>
    </source>
</evidence>
<evidence type="ECO:0000256" key="1">
    <source>
        <dbReference type="SAM" id="MobiDB-lite"/>
    </source>
</evidence>
<accession>A0AB34HDE0</accession>
<dbReference type="AlphaFoldDB" id="A0AB34HDE0"/>